<dbReference type="AlphaFoldDB" id="A0AAE8TYD1"/>
<dbReference type="Proteomes" id="UP000294215">
    <property type="component" value="Unassembled WGS sequence"/>
</dbReference>
<evidence type="ECO:0000256" key="1">
    <source>
        <dbReference type="SAM" id="MobiDB-lite"/>
    </source>
</evidence>
<keyword evidence="2" id="KW-0614">Plasmid</keyword>
<gene>
    <name evidence="3" type="ORF">ELG94_35140</name>
    <name evidence="2" type="ORF">ELH40_34660</name>
</gene>
<evidence type="ECO:0000313" key="4">
    <source>
        <dbReference type="Proteomes" id="UP000291892"/>
    </source>
</evidence>
<organism evidence="3 4">
    <name type="scientific">Rhizobium ruizarguesonis</name>
    <dbReference type="NCBI Taxonomy" id="2081791"/>
    <lineage>
        <taxon>Bacteria</taxon>
        <taxon>Pseudomonadati</taxon>
        <taxon>Pseudomonadota</taxon>
        <taxon>Alphaproteobacteria</taxon>
        <taxon>Hyphomicrobiales</taxon>
        <taxon>Rhizobiaceae</taxon>
        <taxon>Rhizobium/Agrobacterium group</taxon>
        <taxon>Rhizobium</taxon>
    </lineage>
</organism>
<accession>A0AAE8TYD1</accession>
<feature type="region of interest" description="Disordered" evidence="1">
    <location>
        <begin position="1"/>
        <end position="34"/>
    </location>
</feature>
<proteinExistence type="predicted"/>
<comment type="caution">
    <text evidence="3">The sequence shown here is derived from an EMBL/GenBank/DDBJ whole genome shotgun (WGS) entry which is preliminary data.</text>
</comment>
<dbReference type="EMBL" id="SIMR01000004">
    <property type="protein sequence ID" value="TBC04631.1"/>
    <property type="molecule type" value="Genomic_DNA"/>
</dbReference>
<evidence type="ECO:0000313" key="5">
    <source>
        <dbReference type="Proteomes" id="UP000294215"/>
    </source>
</evidence>
<geneLocation type="plasmid" evidence="2">
    <name>pSM92_Rh03</name>
</geneLocation>
<dbReference type="Proteomes" id="UP000291892">
    <property type="component" value="Unassembled WGS sequence"/>
</dbReference>
<name>A0AAE8TYD1_9HYPH</name>
<protein>
    <submittedName>
        <fullName evidence="3">Uncharacterized protein</fullName>
    </submittedName>
</protein>
<feature type="compositionally biased region" description="Basic residues" evidence="1">
    <location>
        <begin position="12"/>
        <end position="27"/>
    </location>
</feature>
<evidence type="ECO:0000313" key="3">
    <source>
        <dbReference type="EMBL" id="TBF02161.1"/>
    </source>
</evidence>
<sequence>MACSLQELSPGSRHHHGTRISVSKRSRTSSPSCRLPAREVEAVAGPAIPLTVAMQPMRAGAAVNVFFNQAKKERCTFL</sequence>
<reference evidence="4 5" key="1">
    <citation type="submission" date="2019-02" db="EMBL/GenBank/DDBJ databases">
        <title>The genomic architecture of introgression among sibling species of bacteria.</title>
        <authorList>
            <person name="Cavassim M.I.A."/>
            <person name="Moeskjaer S."/>
            <person name="Moslemi C."/>
            <person name="Fields B."/>
            <person name="Bachmann A."/>
            <person name="Vilhjalmsson B."/>
            <person name="Schierup M.H."/>
            <person name="Young J.P.W."/>
            <person name="Andersen S.U."/>
        </authorList>
    </citation>
    <scope>NUCLEOTIDE SEQUENCE [LARGE SCALE GENOMIC DNA]</scope>
    <source>
        <strain evidence="3 4">SM42</strain>
        <strain evidence="2 5">SM92</strain>
        <plasmid evidence="2">pSM92_Rh03</plasmid>
    </source>
</reference>
<evidence type="ECO:0000313" key="2">
    <source>
        <dbReference type="EMBL" id="TBC04631.1"/>
    </source>
</evidence>
<dbReference type="EMBL" id="SIKX01000006">
    <property type="protein sequence ID" value="TBF02161.1"/>
    <property type="molecule type" value="Genomic_DNA"/>
</dbReference>